<evidence type="ECO:0000259" key="5">
    <source>
        <dbReference type="PROSITE" id="PS50932"/>
    </source>
</evidence>
<evidence type="ECO:0000256" key="2">
    <source>
        <dbReference type="ARBA" id="ARBA00023125"/>
    </source>
</evidence>
<sequence length="347" mass="36102">MTDRVEPAPEPSGARRAAGVGMRDVARAAGVSTQTVSRVLNGHPHIRDETRERVLEVMGVLGYRVNNAARALGTQQTKTIGVIAADATLYGPSVGIAAVEAAARAEGRWIATTYADADDEESVLAALDHLRGQGVDGIVLIAAHSRTRDVIDRRSDDLPVSVLHGDLGALAQREAAAAVVDHLVGLGHRRLARVGGPSDWLEEEARSAGFEAALINGVSCVLHLHGDWSAASGAVAGIELAAAVRAPGGPTAIVVANDQMALGVIASLRQEGIEVPRDVSVAGFDDAPDAAFYLPSLTTVRLDVAAEARRCVLQIVEGDVVRESQPPAVNGGPPVLVERASTARPSR</sequence>
<reference evidence="6 7" key="1">
    <citation type="submission" date="2018-05" db="EMBL/GenBank/DDBJ databases">
        <title>Amnibacterium sp. M8JJ-5, whole genome shotgun sequence.</title>
        <authorList>
            <person name="Tuo L."/>
        </authorList>
    </citation>
    <scope>NUCLEOTIDE SEQUENCE [LARGE SCALE GENOMIC DNA]</scope>
    <source>
        <strain evidence="6 7">M8JJ-5</strain>
    </source>
</reference>
<dbReference type="PANTHER" id="PTHR30146:SF109">
    <property type="entry name" value="HTH-TYPE TRANSCRIPTIONAL REGULATOR GALS"/>
    <property type="match status" value="1"/>
</dbReference>
<feature type="region of interest" description="Disordered" evidence="4">
    <location>
        <begin position="323"/>
        <end position="347"/>
    </location>
</feature>
<dbReference type="PROSITE" id="PS50932">
    <property type="entry name" value="HTH_LACI_2"/>
    <property type="match status" value="1"/>
</dbReference>
<dbReference type="Gene3D" id="1.10.260.40">
    <property type="entry name" value="lambda repressor-like DNA-binding domains"/>
    <property type="match status" value="1"/>
</dbReference>
<evidence type="ECO:0000256" key="4">
    <source>
        <dbReference type="SAM" id="MobiDB-lite"/>
    </source>
</evidence>
<dbReference type="SUPFAM" id="SSF53822">
    <property type="entry name" value="Periplasmic binding protein-like I"/>
    <property type="match status" value="1"/>
</dbReference>
<evidence type="ECO:0000313" key="7">
    <source>
        <dbReference type="Proteomes" id="UP000244893"/>
    </source>
</evidence>
<dbReference type="InterPro" id="IPR028082">
    <property type="entry name" value="Peripla_BP_I"/>
</dbReference>
<keyword evidence="3" id="KW-0804">Transcription</keyword>
<dbReference type="InterPro" id="IPR010982">
    <property type="entry name" value="Lambda_DNA-bd_dom_sf"/>
</dbReference>
<evidence type="ECO:0000256" key="3">
    <source>
        <dbReference type="ARBA" id="ARBA00023163"/>
    </source>
</evidence>
<dbReference type="PRINTS" id="PR00036">
    <property type="entry name" value="HTHLACI"/>
</dbReference>
<dbReference type="PANTHER" id="PTHR30146">
    <property type="entry name" value="LACI-RELATED TRANSCRIPTIONAL REPRESSOR"/>
    <property type="match status" value="1"/>
</dbReference>
<dbReference type="CDD" id="cd01392">
    <property type="entry name" value="HTH_LacI"/>
    <property type="match status" value="1"/>
</dbReference>
<dbReference type="SUPFAM" id="SSF47413">
    <property type="entry name" value="lambda repressor-like DNA-binding domains"/>
    <property type="match status" value="1"/>
</dbReference>
<keyword evidence="7" id="KW-1185">Reference proteome</keyword>
<feature type="region of interest" description="Disordered" evidence="4">
    <location>
        <begin position="1"/>
        <end position="20"/>
    </location>
</feature>
<dbReference type="InterPro" id="IPR046335">
    <property type="entry name" value="LacI/GalR-like_sensor"/>
</dbReference>
<dbReference type="EMBL" id="QEOP01000002">
    <property type="protein sequence ID" value="PVZ94639.1"/>
    <property type="molecule type" value="Genomic_DNA"/>
</dbReference>
<dbReference type="RefSeq" id="WP_116757150.1">
    <property type="nucleotide sequence ID" value="NZ_JBHUEX010000001.1"/>
</dbReference>
<evidence type="ECO:0000256" key="1">
    <source>
        <dbReference type="ARBA" id="ARBA00023015"/>
    </source>
</evidence>
<dbReference type="Proteomes" id="UP000244893">
    <property type="component" value="Unassembled WGS sequence"/>
</dbReference>
<organism evidence="6 7">
    <name type="scientific">Amnibacterium flavum</name>
    <dbReference type="NCBI Taxonomy" id="2173173"/>
    <lineage>
        <taxon>Bacteria</taxon>
        <taxon>Bacillati</taxon>
        <taxon>Actinomycetota</taxon>
        <taxon>Actinomycetes</taxon>
        <taxon>Micrococcales</taxon>
        <taxon>Microbacteriaceae</taxon>
        <taxon>Amnibacterium</taxon>
    </lineage>
</organism>
<gene>
    <name evidence="6" type="ORF">DDQ50_13180</name>
</gene>
<dbReference type="InterPro" id="IPR000843">
    <property type="entry name" value="HTH_LacI"/>
</dbReference>
<dbReference type="Pfam" id="PF13377">
    <property type="entry name" value="Peripla_BP_3"/>
    <property type="match status" value="1"/>
</dbReference>
<accession>A0A2V1HUC0</accession>
<evidence type="ECO:0000313" key="6">
    <source>
        <dbReference type="EMBL" id="PVZ94639.1"/>
    </source>
</evidence>
<feature type="domain" description="HTH lacI-type" evidence="5">
    <location>
        <begin position="20"/>
        <end position="74"/>
    </location>
</feature>
<dbReference type="AlphaFoldDB" id="A0A2V1HUC0"/>
<keyword evidence="2" id="KW-0238">DNA-binding</keyword>
<keyword evidence="1" id="KW-0805">Transcription regulation</keyword>
<dbReference type="Gene3D" id="3.40.50.2300">
    <property type="match status" value="2"/>
</dbReference>
<dbReference type="Pfam" id="PF00356">
    <property type="entry name" value="LacI"/>
    <property type="match status" value="1"/>
</dbReference>
<protein>
    <submittedName>
        <fullName evidence="6">Transcriptional regulator</fullName>
    </submittedName>
</protein>
<proteinExistence type="predicted"/>
<dbReference type="SMART" id="SM00354">
    <property type="entry name" value="HTH_LACI"/>
    <property type="match status" value="1"/>
</dbReference>
<name>A0A2V1HUC0_9MICO</name>
<dbReference type="OrthoDB" id="9785139at2"/>
<comment type="caution">
    <text evidence="6">The sequence shown here is derived from an EMBL/GenBank/DDBJ whole genome shotgun (WGS) entry which is preliminary data.</text>
</comment>
<dbReference type="PROSITE" id="PS00356">
    <property type="entry name" value="HTH_LACI_1"/>
    <property type="match status" value="1"/>
</dbReference>
<dbReference type="GO" id="GO:0000976">
    <property type="term" value="F:transcription cis-regulatory region binding"/>
    <property type="evidence" value="ECO:0007669"/>
    <property type="project" value="TreeGrafter"/>
</dbReference>
<dbReference type="GO" id="GO:0003700">
    <property type="term" value="F:DNA-binding transcription factor activity"/>
    <property type="evidence" value="ECO:0007669"/>
    <property type="project" value="TreeGrafter"/>
</dbReference>